<proteinExistence type="predicted"/>
<name>A0AAV4WU43_CAEEX</name>
<keyword evidence="2" id="KW-1185">Reference proteome</keyword>
<sequence>MSAAVSMKKPYFNALFSVSPTLEHKSFLIFFFYFEAPPSNIPSLRPFLERRGEISKEFSEHFCRKTRVPRESKEYESKEFRMNVTKYCNPYVNAIHYRISATLIN</sequence>
<gene>
    <name evidence="1" type="ORF">CEXT_198981</name>
</gene>
<accession>A0AAV4WU43</accession>
<reference evidence="1 2" key="1">
    <citation type="submission" date="2021-06" db="EMBL/GenBank/DDBJ databases">
        <title>Caerostris extrusa draft genome.</title>
        <authorList>
            <person name="Kono N."/>
            <person name="Arakawa K."/>
        </authorList>
    </citation>
    <scope>NUCLEOTIDE SEQUENCE [LARGE SCALE GENOMIC DNA]</scope>
</reference>
<organism evidence="1 2">
    <name type="scientific">Caerostris extrusa</name>
    <name type="common">Bark spider</name>
    <name type="synonym">Caerostris bankana</name>
    <dbReference type="NCBI Taxonomy" id="172846"/>
    <lineage>
        <taxon>Eukaryota</taxon>
        <taxon>Metazoa</taxon>
        <taxon>Ecdysozoa</taxon>
        <taxon>Arthropoda</taxon>
        <taxon>Chelicerata</taxon>
        <taxon>Arachnida</taxon>
        <taxon>Araneae</taxon>
        <taxon>Araneomorphae</taxon>
        <taxon>Entelegynae</taxon>
        <taxon>Araneoidea</taxon>
        <taxon>Araneidae</taxon>
        <taxon>Caerostris</taxon>
    </lineage>
</organism>
<dbReference type="AlphaFoldDB" id="A0AAV4WU43"/>
<protein>
    <submittedName>
        <fullName evidence="1">Uncharacterized protein</fullName>
    </submittedName>
</protein>
<evidence type="ECO:0000313" key="1">
    <source>
        <dbReference type="EMBL" id="GIY85445.1"/>
    </source>
</evidence>
<comment type="caution">
    <text evidence="1">The sequence shown here is derived from an EMBL/GenBank/DDBJ whole genome shotgun (WGS) entry which is preliminary data.</text>
</comment>
<evidence type="ECO:0000313" key="2">
    <source>
        <dbReference type="Proteomes" id="UP001054945"/>
    </source>
</evidence>
<dbReference type="EMBL" id="BPLR01016659">
    <property type="protein sequence ID" value="GIY85445.1"/>
    <property type="molecule type" value="Genomic_DNA"/>
</dbReference>
<dbReference type="Proteomes" id="UP001054945">
    <property type="component" value="Unassembled WGS sequence"/>
</dbReference>